<dbReference type="Gene3D" id="3.40.630.30">
    <property type="match status" value="1"/>
</dbReference>
<proteinExistence type="predicted"/>
<dbReference type="PANTHER" id="PTHR43072:SF8">
    <property type="entry name" value="ACYLTRANSFERASE FABY-RELATED"/>
    <property type="match status" value="1"/>
</dbReference>
<organism evidence="2 3">
    <name type="scientific">Pseudorhizobium endolithicum</name>
    <dbReference type="NCBI Taxonomy" id="1191678"/>
    <lineage>
        <taxon>Bacteria</taxon>
        <taxon>Pseudomonadati</taxon>
        <taxon>Pseudomonadota</taxon>
        <taxon>Alphaproteobacteria</taxon>
        <taxon>Hyphomicrobiales</taxon>
        <taxon>Rhizobiaceae</taxon>
        <taxon>Rhizobium/Agrobacterium group</taxon>
        <taxon>Pseudorhizobium</taxon>
    </lineage>
</organism>
<protein>
    <submittedName>
        <fullName evidence="2">N-acetyltransferase</fullName>
    </submittedName>
</protein>
<name>A0ABM8PQL8_9HYPH</name>
<comment type="caution">
    <text evidence="2">The sequence shown here is derived from an EMBL/GenBank/DDBJ whole genome shotgun (WGS) entry which is preliminary data.</text>
</comment>
<keyword evidence="3" id="KW-1185">Reference proteome</keyword>
<evidence type="ECO:0000259" key="1">
    <source>
        <dbReference type="PROSITE" id="PS51186"/>
    </source>
</evidence>
<sequence>MTYTLRDVCFADLPSITAIYAESVINGTASYELSPPDQDEMESRWRAIRDKGYPYIAAAAPEGKLLGYAYASAFRTRPAYRWLVEDSIYLAPEARGKGVGKALLSELVARCRALGFRQMVAVIGGASPASIGVHQVLGFEHCGTLKGTGFKHGRWLDTALMQLSLGEGVTTDPDPQAYPGTLYPG</sequence>
<feature type="domain" description="N-acetyltransferase" evidence="1">
    <location>
        <begin position="3"/>
        <end position="166"/>
    </location>
</feature>
<dbReference type="InterPro" id="IPR016181">
    <property type="entry name" value="Acyl_CoA_acyltransferase"/>
</dbReference>
<dbReference type="Proteomes" id="UP000606921">
    <property type="component" value="Unassembled WGS sequence"/>
</dbReference>
<dbReference type="SUPFAM" id="SSF55729">
    <property type="entry name" value="Acyl-CoA N-acyltransferases (Nat)"/>
    <property type="match status" value="1"/>
</dbReference>
<evidence type="ECO:0000313" key="3">
    <source>
        <dbReference type="Proteomes" id="UP000606921"/>
    </source>
</evidence>
<gene>
    <name evidence="2" type="ORF">REJC140_01225</name>
</gene>
<evidence type="ECO:0000313" key="2">
    <source>
        <dbReference type="EMBL" id="CAD7043015.1"/>
    </source>
</evidence>
<dbReference type="Pfam" id="PF00583">
    <property type="entry name" value="Acetyltransf_1"/>
    <property type="match status" value="1"/>
</dbReference>
<dbReference type="InterPro" id="IPR000182">
    <property type="entry name" value="GNAT_dom"/>
</dbReference>
<dbReference type="CDD" id="cd04301">
    <property type="entry name" value="NAT_SF"/>
    <property type="match status" value="1"/>
</dbReference>
<dbReference type="PANTHER" id="PTHR43072">
    <property type="entry name" value="N-ACETYLTRANSFERASE"/>
    <property type="match status" value="1"/>
</dbReference>
<dbReference type="PROSITE" id="PS51186">
    <property type="entry name" value="GNAT"/>
    <property type="match status" value="1"/>
</dbReference>
<dbReference type="EMBL" id="CABFWF030000012">
    <property type="protein sequence ID" value="CAD7043015.1"/>
    <property type="molecule type" value="Genomic_DNA"/>
</dbReference>
<dbReference type="RefSeq" id="WP_142522620.1">
    <property type="nucleotide sequence ID" value="NZ_CABFWF030000012.1"/>
</dbReference>
<reference evidence="2 3" key="1">
    <citation type="submission" date="2020-11" db="EMBL/GenBank/DDBJ databases">
        <authorList>
            <person name="Lassalle F."/>
        </authorList>
    </citation>
    <scope>NUCLEOTIDE SEQUENCE [LARGE SCALE GENOMIC DNA]</scope>
    <source>
        <strain evidence="2 3">JC140</strain>
    </source>
</reference>
<accession>A0ABM8PQL8</accession>